<feature type="chain" id="PRO_5009584203" description="PEGA domain-containing protein" evidence="1">
    <location>
        <begin position="21"/>
        <end position="474"/>
    </location>
</feature>
<evidence type="ECO:0000256" key="1">
    <source>
        <dbReference type="SAM" id="SignalP"/>
    </source>
</evidence>
<dbReference type="InterPro" id="IPR011042">
    <property type="entry name" value="6-blade_b-propeller_TolB-like"/>
</dbReference>
<feature type="signal peptide" evidence="1">
    <location>
        <begin position="1"/>
        <end position="20"/>
    </location>
</feature>
<dbReference type="Proteomes" id="UP000179258">
    <property type="component" value="Unassembled WGS sequence"/>
</dbReference>
<accession>A0A1G2R5C5</accession>
<dbReference type="InterPro" id="IPR013229">
    <property type="entry name" value="PEGA"/>
</dbReference>
<organism evidence="3 4">
    <name type="scientific">Candidatus Wildermuthbacteria bacterium RIFCSPHIGHO2_02_FULL_47_17</name>
    <dbReference type="NCBI Taxonomy" id="1802452"/>
    <lineage>
        <taxon>Bacteria</taxon>
        <taxon>Candidatus Wildermuthiibacteriota</taxon>
    </lineage>
</organism>
<feature type="domain" description="PEGA" evidence="2">
    <location>
        <begin position="44"/>
        <end position="110"/>
    </location>
</feature>
<protein>
    <recommendedName>
        <fullName evidence="2">PEGA domain-containing protein</fullName>
    </recommendedName>
</protein>
<sequence length="474" mass="52882">MTKKAKTAVFFLACAIFLAAAPSVVFYTQGYRVNFAKKQIVQTGGLSVKAWPHQAQVYINGKEKKKTDVFFGQTFIGNLLPETYSVRVSKEGYSDWQKELDIKEKRVTTAQNIILFPQDFHFRQFAAQIKNGWLSPDGKKIAVWKSEAGKQIIGVIDLATGISQDFDTANLIGRNISPQDLIWSNDGKRFLLGGASDGVTSWGMADLTRRDNPEIRLNFLSKSALDVNFHPAAAEKLFVSVKSGKTYNIFEADLNGKTAAKSPLLQNVAAFGALGGSLFWLDANGYLIQGDLSGNPRNTLNQNPLQLNQDVGHILFLLNPQKLFLLEDKTLFYLNPASRNFEKISASADEFSFSPDGRKAAYVNNTELWIIYLETREDQPREKIGERVFLTRLSKKISQLTWVNSFYLAFLSDGELKIAETDSRDGVNMLDMIAPLSSAPSGQNSEKLFFSLGDKKLYILKDESLYSSGKQLTN</sequence>
<evidence type="ECO:0000313" key="3">
    <source>
        <dbReference type="EMBL" id="OHA68045.1"/>
    </source>
</evidence>
<dbReference type="Gene3D" id="2.120.10.30">
    <property type="entry name" value="TolB, C-terminal domain"/>
    <property type="match status" value="1"/>
</dbReference>
<proteinExistence type="predicted"/>
<dbReference type="EMBL" id="MHTX01000024">
    <property type="protein sequence ID" value="OHA68045.1"/>
    <property type="molecule type" value="Genomic_DNA"/>
</dbReference>
<name>A0A1G2R5C5_9BACT</name>
<comment type="caution">
    <text evidence="3">The sequence shown here is derived from an EMBL/GenBank/DDBJ whole genome shotgun (WGS) entry which is preliminary data.</text>
</comment>
<keyword evidence="1" id="KW-0732">Signal</keyword>
<dbReference type="SUPFAM" id="SSF82171">
    <property type="entry name" value="DPP6 N-terminal domain-like"/>
    <property type="match status" value="1"/>
</dbReference>
<gene>
    <name evidence="3" type="ORF">A3D59_03225</name>
</gene>
<evidence type="ECO:0000259" key="2">
    <source>
        <dbReference type="Pfam" id="PF08308"/>
    </source>
</evidence>
<dbReference type="Pfam" id="PF08308">
    <property type="entry name" value="PEGA"/>
    <property type="match status" value="1"/>
</dbReference>
<dbReference type="AlphaFoldDB" id="A0A1G2R5C5"/>
<reference evidence="3 4" key="1">
    <citation type="journal article" date="2016" name="Nat. Commun.">
        <title>Thousands of microbial genomes shed light on interconnected biogeochemical processes in an aquifer system.</title>
        <authorList>
            <person name="Anantharaman K."/>
            <person name="Brown C.T."/>
            <person name="Hug L.A."/>
            <person name="Sharon I."/>
            <person name="Castelle C.J."/>
            <person name="Probst A.J."/>
            <person name="Thomas B.C."/>
            <person name="Singh A."/>
            <person name="Wilkins M.J."/>
            <person name="Karaoz U."/>
            <person name="Brodie E.L."/>
            <person name="Williams K.H."/>
            <person name="Hubbard S.S."/>
            <person name="Banfield J.F."/>
        </authorList>
    </citation>
    <scope>NUCLEOTIDE SEQUENCE [LARGE SCALE GENOMIC DNA]</scope>
</reference>
<evidence type="ECO:0000313" key="4">
    <source>
        <dbReference type="Proteomes" id="UP000179258"/>
    </source>
</evidence>